<comment type="caution">
    <text evidence="4">The sequence shown here is derived from an EMBL/GenBank/DDBJ whole genome shotgun (WGS) entry which is preliminary data.</text>
</comment>
<dbReference type="Proteomes" id="UP001480595">
    <property type="component" value="Unassembled WGS sequence"/>
</dbReference>
<dbReference type="GeneID" id="92091268"/>
<dbReference type="InterPro" id="IPR049207">
    <property type="entry name" value="DUF4246_N"/>
</dbReference>
<dbReference type="RefSeq" id="XP_066717474.1">
    <property type="nucleotide sequence ID" value="XM_066858205.1"/>
</dbReference>
<dbReference type="PANTHER" id="PTHR33119">
    <property type="entry name" value="IFI3P"/>
    <property type="match status" value="1"/>
</dbReference>
<name>A0ABR1VG35_9PEZI</name>
<evidence type="ECO:0000259" key="2">
    <source>
        <dbReference type="Pfam" id="PF14033"/>
    </source>
</evidence>
<sequence length="324" mass="36403">MSELKAYPYETLMDGQWGPNAPAFYNIHRTVGEYPLQMREVFMMALMDVLTDQPEWSQDVFNEANVAKWRKVAMEQSERGLYNEIVSKEGDSRDSGDSSRYYPQYPPGQGRIMSGAAFDFCIQEFRAKAVYFERTGLVPTLDTDPLDNGLFGIPPVVETPCPRIVAKSDCLVMPELHAQLVATLEGIRLSQVDSGTVDWHPGSDDMVHNIVHPSLYPLTYARSPFFQDEVVGGADAVEKWAGKGTAAPKLPNGRFRTTGLGRKDWSDTYQWLPSNLAIKDKGSVQFTSYINNLHPRKHGHLYRLIKELIDAAIPAWDLALGEWG</sequence>
<dbReference type="EMBL" id="JAQQWL010000006">
    <property type="protein sequence ID" value="KAK8070180.1"/>
    <property type="molecule type" value="Genomic_DNA"/>
</dbReference>
<protein>
    <submittedName>
        <fullName evidence="4">Uncharacterized protein</fullName>
    </submittedName>
</protein>
<dbReference type="PANTHER" id="PTHR33119:SF1">
    <property type="entry name" value="FE2OG DIOXYGENASE DOMAIN-CONTAINING PROTEIN"/>
    <property type="match status" value="1"/>
</dbReference>
<feature type="compositionally biased region" description="Basic and acidic residues" evidence="1">
    <location>
        <begin position="86"/>
        <end position="97"/>
    </location>
</feature>
<feature type="domain" description="DUF4246" evidence="2">
    <location>
        <begin position="116"/>
        <end position="320"/>
    </location>
</feature>
<reference evidence="4 5" key="1">
    <citation type="submission" date="2023-01" db="EMBL/GenBank/DDBJ databases">
        <title>Analysis of 21 Apiospora genomes using comparative genomics revels a genus with tremendous synthesis potential of carbohydrate active enzymes and secondary metabolites.</title>
        <authorList>
            <person name="Sorensen T."/>
        </authorList>
    </citation>
    <scope>NUCLEOTIDE SEQUENCE [LARGE SCALE GENOMIC DNA]</scope>
    <source>
        <strain evidence="4 5">CBS 135458</strain>
    </source>
</reference>
<feature type="domain" description="DUF4246" evidence="3">
    <location>
        <begin position="31"/>
        <end position="71"/>
    </location>
</feature>
<evidence type="ECO:0000313" key="5">
    <source>
        <dbReference type="Proteomes" id="UP001480595"/>
    </source>
</evidence>
<dbReference type="InterPro" id="IPR025340">
    <property type="entry name" value="DUF4246"/>
</dbReference>
<gene>
    <name evidence="4" type="ORF">PG994_006796</name>
</gene>
<feature type="region of interest" description="Disordered" evidence="1">
    <location>
        <begin position="83"/>
        <end position="102"/>
    </location>
</feature>
<dbReference type="Pfam" id="PF14033">
    <property type="entry name" value="DUF4246"/>
    <property type="match status" value="1"/>
</dbReference>
<evidence type="ECO:0000259" key="3">
    <source>
        <dbReference type="Pfam" id="PF21666"/>
    </source>
</evidence>
<keyword evidence="5" id="KW-1185">Reference proteome</keyword>
<evidence type="ECO:0000313" key="4">
    <source>
        <dbReference type="EMBL" id="KAK8070180.1"/>
    </source>
</evidence>
<accession>A0ABR1VG35</accession>
<organism evidence="4 5">
    <name type="scientific">Apiospora phragmitis</name>
    <dbReference type="NCBI Taxonomy" id="2905665"/>
    <lineage>
        <taxon>Eukaryota</taxon>
        <taxon>Fungi</taxon>
        <taxon>Dikarya</taxon>
        <taxon>Ascomycota</taxon>
        <taxon>Pezizomycotina</taxon>
        <taxon>Sordariomycetes</taxon>
        <taxon>Xylariomycetidae</taxon>
        <taxon>Amphisphaeriales</taxon>
        <taxon>Apiosporaceae</taxon>
        <taxon>Apiospora</taxon>
    </lineage>
</organism>
<proteinExistence type="predicted"/>
<dbReference type="InterPro" id="IPR049192">
    <property type="entry name" value="DUF4246_C"/>
</dbReference>
<evidence type="ECO:0000256" key="1">
    <source>
        <dbReference type="SAM" id="MobiDB-lite"/>
    </source>
</evidence>
<dbReference type="Pfam" id="PF21666">
    <property type="entry name" value="DUF4246_N"/>
    <property type="match status" value="1"/>
</dbReference>